<evidence type="ECO:0000313" key="4">
    <source>
        <dbReference type="Proteomes" id="UP000559182"/>
    </source>
</evidence>
<gene>
    <name evidence="3" type="ORF">FHU39_000167</name>
</gene>
<evidence type="ECO:0000256" key="1">
    <source>
        <dbReference type="ARBA" id="ARBA00006464"/>
    </source>
</evidence>
<comment type="similarity">
    <text evidence="1">Belongs to the bacterial sugar transferase family.</text>
</comment>
<organism evidence="3 4">
    <name type="scientific">Flexivirga oryzae</name>
    <dbReference type="NCBI Taxonomy" id="1794944"/>
    <lineage>
        <taxon>Bacteria</taxon>
        <taxon>Bacillati</taxon>
        <taxon>Actinomycetota</taxon>
        <taxon>Actinomycetes</taxon>
        <taxon>Micrococcales</taxon>
        <taxon>Dermacoccaceae</taxon>
        <taxon>Flexivirga</taxon>
    </lineage>
</organism>
<reference evidence="3 4" key="1">
    <citation type="submission" date="2020-08" db="EMBL/GenBank/DDBJ databases">
        <title>Sequencing the genomes of 1000 actinobacteria strains.</title>
        <authorList>
            <person name="Klenk H.-P."/>
        </authorList>
    </citation>
    <scope>NUCLEOTIDE SEQUENCE [LARGE SCALE GENOMIC DNA]</scope>
    <source>
        <strain evidence="3 4">DSM 105369</strain>
    </source>
</reference>
<dbReference type="PANTHER" id="PTHR30576">
    <property type="entry name" value="COLANIC BIOSYNTHESIS UDP-GLUCOSE LIPID CARRIER TRANSFERASE"/>
    <property type="match status" value="1"/>
</dbReference>
<dbReference type="Proteomes" id="UP000559182">
    <property type="component" value="Unassembled WGS sequence"/>
</dbReference>
<feature type="domain" description="Bacterial sugar transferase" evidence="2">
    <location>
        <begin position="2"/>
        <end position="143"/>
    </location>
</feature>
<evidence type="ECO:0000259" key="2">
    <source>
        <dbReference type="Pfam" id="PF02397"/>
    </source>
</evidence>
<proteinExistence type="inferred from homology"/>
<keyword evidence="4" id="KW-1185">Reference proteome</keyword>
<name>A0A839N2N2_9MICO</name>
<dbReference type="InterPro" id="IPR003362">
    <property type="entry name" value="Bact_transf"/>
</dbReference>
<sequence>MMYKFRTMHVGSDQNGAITAAHDPRVFLVGRALRRMKIDELPQLANVVKGDMALVGPRPEDLNIVRHHYDDFMRESLLVRPGVTGPGSLHYFAEEEDLPGDPVEAQRVYLDSLLVKKIALDLVYVRNRSRRYKAELLLRTALGIVGAERIFARRAHHERELATQIQRERES</sequence>
<dbReference type="AlphaFoldDB" id="A0A839N2N2"/>
<comment type="caution">
    <text evidence="3">The sequence shown here is derived from an EMBL/GenBank/DDBJ whole genome shotgun (WGS) entry which is preliminary data.</text>
</comment>
<dbReference type="EMBL" id="JACHVQ010000001">
    <property type="protein sequence ID" value="MBB2890183.1"/>
    <property type="molecule type" value="Genomic_DNA"/>
</dbReference>
<dbReference type="PANTHER" id="PTHR30576:SF20">
    <property type="entry name" value="QUINOVOSAMINEPHOSPHOTRANSFERAE-RELATED"/>
    <property type="match status" value="1"/>
</dbReference>
<keyword evidence="3" id="KW-0808">Transferase</keyword>
<evidence type="ECO:0000313" key="3">
    <source>
        <dbReference type="EMBL" id="MBB2890183.1"/>
    </source>
</evidence>
<protein>
    <submittedName>
        <fullName evidence="3">Lipopolysaccharide/colanic/teichoic acid biosynthesis glycosyltransferase</fullName>
    </submittedName>
</protein>
<dbReference type="GO" id="GO:0016780">
    <property type="term" value="F:phosphotransferase activity, for other substituted phosphate groups"/>
    <property type="evidence" value="ECO:0007669"/>
    <property type="project" value="TreeGrafter"/>
</dbReference>
<accession>A0A839N2N2</accession>
<dbReference type="Pfam" id="PF02397">
    <property type="entry name" value="Bac_transf"/>
    <property type="match status" value="1"/>
</dbReference>